<keyword evidence="5" id="KW-1133">Transmembrane helix</keyword>
<dbReference type="PANTHER" id="PTHR10177">
    <property type="entry name" value="CYCLINS"/>
    <property type="match status" value="1"/>
</dbReference>
<evidence type="ECO:0000256" key="1">
    <source>
        <dbReference type="ARBA" id="ARBA00022618"/>
    </source>
</evidence>
<dbReference type="Gene3D" id="1.10.472.10">
    <property type="entry name" value="Cyclin-like"/>
    <property type="match status" value="2"/>
</dbReference>
<dbReference type="Pfam" id="PF00134">
    <property type="entry name" value="Cyclin_N"/>
    <property type="match status" value="1"/>
</dbReference>
<evidence type="ECO:0000313" key="9">
    <source>
        <dbReference type="Proteomes" id="UP000222542"/>
    </source>
</evidence>
<dbReference type="SMART" id="SM00385">
    <property type="entry name" value="CYCLIN"/>
    <property type="match status" value="1"/>
</dbReference>
<evidence type="ECO:0000256" key="3">
    <source>
        <dbReference type="ARBA" id="ARBA00023306"/>
    </source>
</evidence>
<evidence type="ECO:0000259" key="7">
    <source>
        <dbReference type="SMART" id="SM01332"/>
    </source>
</evidence>
<feature type="transmembrane region" description="Helical" evidence="5">
    <location>
        <begin position="56"/>
        <end position="75"/>
    </location>
</feature>
<dbReference type="AlphaFoldDB" id="A0A2G3AJ80"/>
<dbReference type="SUPFAM" id="SSF47954">
    <property type="entry name" value="Cyclin-like"/>
    <property type="match status" value="2"/>
</dbReference>
<reference evidence="8 9" key="2">
    <citation type="journal article" date="2017" name="Genome Biol.">
        <title>New reference genome sequences of hot pepper reveal the massive evolution of plant disease-resistance genes by retroduplication.</title>
        <authorList>
            <person name="Kim S."/>
            <person name="Park J."/>
            <person name="Yeom S.I."/>
            <person name="Kim Y.M."/>
            <person name="Seo E."/>
            <person name="Kim K.T."/>
            <person name="Kim M.S."/>
            <person name="Lee J.M."/>
            <person name="Cheong K."/>
            <person name="Shin H.S."/>
            <person name="Kim S.B."/>
            <person name="Han K."/>
            <person name="Lee J."/>
            <person name="Park M."/>
            <person name="Lee H.A."/>
            <person name="Lee H.Y."/>
            <person name="Lee Y."/>
            <person name="Oh S."/>
            <person name="Lee J.H."/>
            <person name="Choi E."/>
            <person name="Choi E."/>
            <person name="Lee S.E."/>
            <person name="Jeon J."/>
            <person name="Kim H."/>
            <person name="Choi G."/>
            <person name="Song H."/>
            <person name="Lee J."/>
            <person name="Lee S.C."/>
            <person name="Kwon J.K."/>
            <person name="Lee H.Y."/>
            <person name="Koo N."/>
            <person name="Hong Y."/>
            <person name="Kim R.W."/>
            <person name="Kang W.H."/>
            <person name="Huh J.H."/>
            <person name="Kang B.C."/>
            <person name="Yang T.J."/>
            <person name="Lee Y.H."/>
            <person name="Bennetzen J.L."/>
            <person name="Choi D."/>
        </authorList>
    </citation>
    <scope>NUCLEOTIDE SEQUENCE [LARGE SCALE GENOMIC DNA]</scope>
    <source>
        <strain evidence="9">cv. CM334</strain>
    </source>
</reference>
<feature type="domain" description="Cyclin-like" evidence="6">
    <location>
        <begin position="67"/>
        <end position="149"/>
    </location>
</feature>
<keyword evidence="2 4" id="KW-0195">Cyclin</keyword>
<keyword evidence="5" id="KW-0472">Membrane</keyword>
<dbReference type="EMBL" id="AYRZ02000001">
    <property type="protein sequence ID" value="PHT94279.1"/>
    <property type="molecule type" value="Genomic_DNA"/>
</dbReference>
<dbReference type="InterPro" id="IPR013763">
    <property type="entry name" value="Cyclin-like_dom"/>
</dbReference>
<protein>
    <submittedName>
        <fullName evidence="8">Cyclin-B2-5</fullName>
    </submittedName>
</protein>
<dbReference type="GO" id="GO:0000307">
    <property type="term" value="C:cyclin-dependent protein kinase holoenzyme complex"/>
    <property type="evidence" value="ECO:0000318"/>
    <property type="project" value="GO_Central"/>
</dbReference>
<evidence type="ECO:0000256" key="4">
    <source>
        <dbReference type="RuleBase" id="RU000383"/>
    </source>
</evidence>
<keyword evidence="1" id="KW-0132">Cell division</keyword>
<dbReference type="Pfam" id="PF02984">
    <property type="entry name" value="Cyclin_C"/>
    <property type="match status" value="1"/>
</dbReference>
<evidence type="ECO:0000256" key="5">
    <source>
        <dbReference type="SAM" id="Phobius"/>
    </source>
</evidence>
<dbReference type="Gramene" id="PHT94279">
    <property type="protein sequence ID" value="PHT94279"/>
    <property type="gene ID" value="T459_02161"/>
</dbReference>
<evidence type="ECO:0000256" key="2">
    <source>
        <dbReference type="ARBA" id="ARBA00023127"/>
    </source>
</evidence>
<keyword evidence="9" id="KW-1185">Reference proteome</keyword>
<dbReference type="InterPro" id="IPR039361">
    <property type="entry name" value="Cyclin"/>
</dbReference>
<comment type="caution">
    <text evidence="8">The sequence shown here is derived from an EMBL/GenBank/DDBJ whole genome shotgun (WGS) entry which is preliminary data.</text>
</comment>
<sequence>MMEEIDRMLVGITALLLTYKYEEVSVPIVEDLILIFDKVYARKEVLKMENFMVNSLHFNMTIPITYVFMWWFLIASQYDKKVELMSFFSIKLCIVEYEMLRFPPSMLPAVAVFTAQCTLGLFWEWNATCEKHKNYRKKKILECSKLMVSFHQKVAVGNLTGMHRKYNMSNISMLQDVNQLLFCKKPSSKIRRIHEGERHALPVVVLNEIIDVCATYVISGSGEGGRVFLSSFATERTMCLFFSCTLFDIAGVL</sequence>
<dbReference type="InterPro" id="IPR004367">
    <property type="entry name" value="Cyclin_C-dom"/>
</dbReference>
<evidence type="ECO:0000313" key="8">
    <source>
        <dbReference type="EMBL" id="PHT94279.1"/>
    </source>
</evidence>
<organism evidence="8 9">
    <name type="scientific">Capsicum annuum</name>
    <name type="common">Capsicum pepper</name>
    <dbReference type="NCBI Taxonomy" id="4072"/>
    <lineage>
        <taxon>Eukaryota</taxon>
        <taxon>Viridiplantae</taxon>
        <taxon>Streptophyta</taxon>
        <taxon>Embryophyta</taxon>
        <taxon>Tracheophyta</taxon>
        <taxon>Spermatophyta</taxon>
        <taxon>Magnoliopsida</taxon>
        <taxon>eudicotyledons</taxon>
        <taxon>Gunneridae</taxon>
        <taxon>Pentapetalae</taxon>
        <taxon>asterids</taxon>
        <taxon>lamiids</taxon>
        <taxon>Solanales</taxon>
        <taxon>Solanaceae</taxon>
        <taxon>Solanoideae</taxon>
        <taxon>Capsiceae</taxon>
        <taxon>Capsicum</taxon>
    </lineage>
</organism>
<keyword evidence="3" id="KW-0131">Cell cycle</keyword>
<keyword evidence="5" id="KW-0812">Transmembrane</keyword>
<feature type="transmembrane region" description="Helical" evidence="5">
    <location>
        <begin position="106"/>
        <end position="127"/>
    </location>
</feature>
<gene>
    <name evidence="8" type="ORF">T459_02161</name>
</gene>
<reference evidence="8 9" key="1">
    <citation type="journal article" date="2014" name="Nat. Genet.">
        <title>Genome sequence of the hot pepper provides insights into the evolution of pungency in Capsicum species.</title>
        <authorList>
            <person name="Kim S."/>
            <person name="Park M."/>
            <person name="Yeom S.I."/>
            <person name="Kim Y.M."/>
            <person name="Lee J.M."/>
            <person name="Lee H.A."/>
            <person name="Seo E."/>
            <person name="Choi J."/>
            <person name="Cheong K."/>
            <person name="Kim K.T."/>
            <person name="Jung K."/>
            <person name="Lee G.W."/>
            <person name="Oh S.K."/>
            <person name="Bae C."/>
            <person name="Kim S.B."/>
            <person name="Lee H.Y."/>
            <person name="Kim S.Y."/>
            <person name="Kim M.S."/>
            <person name="Kang B.C."/>
            <person name="Jo Y.D."/>
            <person name="Yang H.B."/>
            <person name="Jeong H.J."/>
            <person name="Kang W.H."/>
            <person name="Kwon J.K."/>
            <person name="Shin C."/>
            <person name="Lim J.Y."/>
            <person name="Park J.H."/>
            <person name="Huh J.H."/>
            <person name="Kim J.S."/>
            <person name="Kim B.D."/>
            <person name="Cohen O."/>
            <person name="Paran I."/>
            <person name="Suh M.C."/>
            <person name="Lee S.B."/>
            <person name="Kim Y.K."/>
            <person name="Shin Y."/>
            <person name="Noh S.J."/>
            <person name="Park J."/>
            <person name="Seo Y.S."/>
            <person name="Kwon S.Y."/>
            <person name="Kim H.A."/>
            <person name="Park J.M."/>
            <person name="Kim H.J."/>
            <person name="Choi S.B."/>
            <person name="Bosland P.W."/>
            <person name="Reeves G."/>
            <person name="Jo S.H."/>
            <person name="Lee B.W."/>
            <person name="Cho H.T."/>
            <person name="Choi H.S."/>
            <person name="Lee M.S."/>
            <person name="Yu Y."/>
            <person name="Do Choi Y."/>
            <person name="Park B.S."/>
            <person name="van Deynze A."/>
            <person name="Ashrafi H."/>
            <person name="Hill T."/>
            <person name="Kim W.T."/>
            <person name="Pai H.S."/>
            <person name="Ahn H.K."/>
            <person name="Yeam I."/>
            <person name="Giovannoni J.J."/>
            <person name="Rose J.K."/>
            <person name="Sorensen I."/>
            <person name="Lee S.J."/>
            <person name="Kim R.W."/>
            <person name="Choi I.Y."/>
            <person name="Choi B.S."/>
            <person name="Lim J.S."/>
            <person name="Lee Y.H."/>
            <person name="Choi D."/>
        </authorList>
    </citation>
    <scope>NUCLEOTIDE SEQUENCE [LARGE SCALE GENOMIC DNA]</scope>
    <source>
        <strain evidence="9">cv. CM334</strain>
    </source>
</reference>
<dbReference type="GO" id="GO:0000082">
    <property type="term" value="P:G1/S transition of mitotic cell cycle"/>
    <property type="evidence" value="ECO:0000318"/>
    <property type="project" value="GO_Central"/>
</dbReference>
<feature type="domain" description="Cyclin C-terminal" evidence="7">
    <location>
        <begin position="63"/>
        <end position="177"/>
    </location>
</feature>
<dbReference type="SMART" id="SM01332">
    <property type="entry name" value="Cyclin_C"/>
    <property type="match status" value="1"/>
</dbReference>
<dbReference type="Proteomes" id="UP000222542">
    <property type="component" value="Unassembled WGS sequence"/>
</dbReference>
<accession>A0A2G3AJ80</accession>
<dbReference type="GO" id="GO:0016538">
    <property type="term" value="F:cyclin-dependent protein serine/threonine kinase regulator activity"/>
    <property type="evidence" value="ECO:0000318"/>
    <property type="project" value="GO_Central"/>
</dbReference>
<dbReference type="STRING" id="4072.A0A2G3AJ80"/>
<dbReference type="GO" id="GO:0005634">
    <property type="term" value="C:nucleus"/>
    <property type="evidence" value="ECO:0000318"/>
    <property type="project" value="GO_Central"/>
</dbReference>
<dbReference type="InterPro" id="IPR006671">
    <property type="entry name" value="Cyclin_N"/>
</dbReference>
<evidence type="ECO:0000259" key="6">
    <source>
        <dbReference type="SMART" id="SM00385"/>
    </source>
</evidence>
<comment type="similarity">
    <text evidence="4">Belongs to the cyclin family.</text>
</comment>
<dbReference type="GO" id="GO:0051301">
    <property type="term" value="P:cell division"/>
    <property type="evidence" value="ECO:0007669"/>
    <property type="project" value="UniProtKB-KW"/>
</dbReference>
<dbReference type="GO" id="GO:0005737">
    <property type="term" value="C:cytoplasm"/>
    <property type="evidence" value="ECO:0000318"/>
    <property type="project" value="GO_Central"/>
</dbReference>
<proteinExistence type="inferred from homology"/>
<name>A0A2G3AJ80_CAPAN</name>
<dbReference type="InterPro" id="IPR036915">
    <property type="entry name" value="Cyclin-like_sf"/>
</dbReference>